<dbReference type="STRING" id="632773.BBEV_1680"/>
<feature type="transmembrane region" description="Helical" evidence="6">
    <location>
        <begin position="206"/>
        <end position="224"/>
    </location>
</feature>
<dbReference type="InterPro" id="IPR001958">
    <property type="entry name" value="Tet-R_TetA/multi-R_MdtG-like"/>
</dbReference>
<dbReference type="AlphaFoldDB" id="A0A1D7QVJ8"/>
<dbReference type="GO" id="GO:0005886">
    <property type="term" value="C:plasma membrane"/>
    <property type="evidence" value="ECO:0007669"/>
    <property type="project" value="UniProtKB-SubCell"/>
</dbReference>
<comment type="subcellular location">
    <subcellularLocation>
        <location evidence="1">Cell membrane</location>
        <topology evidence="1">Multi-pass membrane protein</topology>
    </subcellularLocation>
</comment>
<evidence type="ECO:0000256" key="4">
    <source>
        <dbReference type="ARBA" id="ARBA00022989"/>
    </source>
</evidence>
<evidence type="ECO:0000313" key="9">
    <source>
        <dbReference type="Proteomes" id="UP000094463"/>
    </source>
</evidence>
<feature type="transmembrane region" description="Helical" evidence="6">
    <location>
        <begin position="236"/>
        <end position="255"/>
    </location>
</feature>
<feature type="domain" description="Major facilitator superfamily (MFS) profile" evidence="7">
    <location>
        <begin position="1"/>
        <end position="378"/>
    </location>
</feature>
<dbReference type="PANTHER" id="PTHR23531:SF1">
    <property type="entry name" value="QUINOLENE RESISTANCE PROTEIN NORA"/>
    <property type="match status" value="1"/>
</dbReference>
<dbReference type="InterPro" id="IPR020846">
    <property type="entry name" value="MFS_dom"/>
</dbReference>
<evidence type="ECO:0000256" key="6">
    <source>
        <dbReference type="SAM" id="Phobius"/>
    </source>
</evidence>
<evidence type="ECO:0000256" key="1">
    <source>
        <dbReference type="ARBA" id="ARBA00004651"/>
    </source>
</evidence>
<feature type="transmembrane region" description="Helical" evidence="6">
    <location>
        <begin position="5"/>
        <end position="23"/>
    </location>
</feature>
<dbReference type="CDD" id="cd17325">
    <property type="entry name" value="MFS_MdtG_SLC18_like"/>
    <property type="match status" value="1"/>
</dbReference>
<evidence type="ECO:0000256" key="2">
    <source>
        <dbReference type="ARBA" id="ARBA00022448"/>
    </source>
</evidence>
<reference evidence="8 9" key="1">
    <citation type="submission" date="2015-08" db="EMBL/GenBank/DDBJ databases">
        <title>The complete genome sequence of Bacillus beveridgei MLTeJB.</title>
        <authorList>
            <person name="Hanson T.E."/>
            <person name="Mesa C."/>
            <person name="Basesman S.M."/>
            <person name="Oremland R.S."/>
        </authorList>
    </citation>
    <scope>NUCLEOTIDE SEQUENCE [LARGE SCALE GENOMIC DNA]</scope>
    <source>
        <strain evidence="8 9">MLTeJB</strain>
    </source>
</reference>
<gene>
    <name evidence="8" type="primary">mdtG-1</name>
    <name evidence="8" type="ORF">BBEV_1680</name>
</gene>
<feature type="transmembrane region" description="Helical" evidence="6">
    <location>
        <begin position="291"/>
        <end position="313"/>
    </location>
</feature>
<dbReference type="SUPFAM" id="SSF103473">
    <property type="entry name" value="MFS general substrate transporter"/>
    <property type="match status" value="1"/>
</dbReference>
<feature type="transmembrane region" description="Helical" evidence="6">
    <location>
        <begin position="325"/>
        <end position="348"/>
    </location>
</feature>
<feature type="transmembrane region" description="Helical" evidence="6">
    <location>
        <begin position="267"/>
        <end position="285"/>
    </location>
</feature>
<keyword evidence="3 6" id="KW-0812">Transmembrane</keyword>
<keyword evidence="9" id="KW-1185">Reference proteome</keyword>
<evidence type="ECO:0000259" key="7">
    <source>
        <dbReference type="PROSITE" id="PS50850"/>
    </source>
</evidence>
<dbReference type="InterPro" id="IPR036259">
    <property type="entry name" value="MFS_trans_sf"/>
</dbReference>
<organism evidence="8 9">
    <name type="scientific">Salisediminibacterium beveridgei</name>
    <dbReference type="NCBI Taxonomy" id="632773"/>
    <lineage>
        <taxon>Bacteria</taxon>
        <taxon>Bacillati</taxon>
        <taxon>Bacillota</taxon>
        <taxon>Bacilli</taxon>
        <taxon>Bacillales</taxon>
        <taxon>Bacillaceae</taxon>
        <taxon>Salisediminibacterium</taxon>
    </lineage>
</organism>
<dbReference type="Pfam" id="PF07690">
    <property type="entry name" value="MFS_1"/>
    <property type="match status" value="2"/>
</dbReference>
<evidence type="ECO:0000313" key="8">
    <source>
        <dbReference type="EMBL" id="AOM83041.1"/>
    </source>
</evidence>
<dbReference type="Gene3D" id="1.20.1250.20">
    <property type="entry name" value="MFS general substrate transporter like domains"/>
    <property type="match status" value="1"/>
</dbReference>
<sequence>MSVVLYFMIMVAFLDTFVQLPIITPYAVSLGATNLMTGAIIAVYSLSNMIGNIFAGHWIDRFGRKKLLLISMFLVSAILLLYPIAQNSEQLFFIRLIHGLAGGALIPAAFAYVGDKTRREGRGRAMAFTGGSIGFAAISGPAFGGAVAARGEIEWVFVIISAIFIMTAFLVMRTVEESFITVERGKVNVRDFGVLITEPKIIQASLSAYALMIGNGTLAFALPLKVESIGMDSATTGLLLSVYGVTALLIFLTPVNRLFDRQDPMRLIFLGLFLVGLSMLILTLFEAFLIIFIAMIIYGGGFALVFPSMNRVVSDASSKVDRGKAYGIFYAAFSLGVVSGSFIAGAVAEWFGAPFFFAAVLIWILAFVLSFYYYRQLRSVPSRKDKIRL</sequence>
<dbReference type="PRINTS" id="PR01035">
    <property type="entry name" value="TCRTETA"/>
</dbReference>
<proteinExistence type="predicted"/>
<name>A0A1D7QVJ8_9BACI</name>
<dbReference type="InterPro" id="IPR011701">
    <property type="entry name" value="MFS"/>
</dbReference>
<accession>A0A1D7QVJ8</accession>
<feature type="transmembrane region" description="Helical" evidence="6">
    <location>
        <begin position="91"/>
        <end position="113"/>
    </location>
</feature>
<evidence type="ECO:0000256" key="5">
    <source>
        <dbReference type="ARBA" id="ARBA00023136"/>
    </source>
</evidence>
<feature type="transmembrane region" description="Helical" evidence="6">
    <location>
        <begin position="125"/>
        <end position="149"/>
    </location>
</feature>
<feature type="transmembrane region" description="Helical" evidence="6">
    <location>
        <begin position="354"/>
        <end position="374"/>
    </location>
</feature>
<protein>
    <submittedName>
        <fullName evidence="8">Multidrug-efflux transporter</fullName>
    </submittedName>
</protein>
<dbReference type="PANTHER" id="PTHR23531">
    <property type="entry name" value="QUINOLENE RESISTANCE PROTEIN NORA"/>
    <property type="match status" value="1"/>
</dbReference>
<keyword evidence="2" id="KW-0813">Transport</keyword>
<dbReference type="GO" id="GO:0022857">
    <property type="term" value="F:transmembrane transporter activity"/>
    <property type="evidence" value="ECO:0007669"/>
    <property type="project" value="InterPro"/>
</dbReference>
<feature type="transmembrane region" description="Helical" evidence="6">
    <location>
        <begin position="67"/>
        <end position="85"/>
    </location>
</feature>
<dbReference type="PROSITE" id="PS50850">
    <property type="entry name" value="MFS"/>
    <property type="match status" value="1"/>
</dbReference>
<dbReference type="EMBL" id="CP012502">
    <property type="protein sequence ID" value="AOM83041.1"/>
    <property type="molecule type" value="Genomic_DNA"/>
</dbReference>
<dbReference type="RefSeq" id="WP_069365061.1">
    <property type="nucleotide sequence ID" value="NZ_CP012502.1"/>
</dbReference>
<dbReference type="KEGG" id="bbev:BBEV_1680"/>
<feature type="transmembrane region" description="Helical" evidence="6">
    <location>
        <begin position="155"/>
        <end position="175"/>
    </location>
</feature>
<keyword evidence="4 6" id="KW-1133">Transmembrane helix</keyword>
<keyword evidence="5 6" id="KW-0472">Membrane</keyword>
<dbReference type="InterPro" id="IPR052714">
    <property type="entry name" value="MFS_Exporter"/>
</dbReference>
<dbReference type="Proteomes" id="UP000094463">
    <property type="component" value="Chromosome"/>
</dbReference>
<evidence type="ECO:0000256" key="3">
    <source>
        <dbReference type="ARBA" id="ARBA00022692"/>
    </source>
</evidence>
<dbReference type="OrthoDB" id="9793283at2"/>
<feature type="transmembrane region" description="Helical" evidence="6">
    <location>
        <begin position="35"/>
        <end position="55"/>
    </location>
</feature>
<dbReference type="PATRIC" id="fig|632773.3.peg.1765"/>